<dbReference type="InterPro" id="IPR051010">
    <property type="entry name" value="BCAA_transport"/>
</dbReference>
<keyword evidence="3" id="KW-0813">Transport</keyword>
<dbReference type="PANTHER" id="PTHR30483">
    <property type="entry name" value="LEUCINE-SPECIFIC-BINDING PROTEIN"/>
    <property type="match status" value="1"/>
</dbReference>
<dbReference type="RefSeq" id="WP_108787879.1">
    <property type="nucleotide sequence ID" value="NZ_ONZG01000005.1"/>
</dbReference>
<dbReference type="InterPro" id="IPR028082">
    <property type="entry name" value="Peripla_BP_I"/>
</dbReference>
<feature type="chain" id="PRO_5015333504" description="Leucine-binding protein domain-containing protein" evidence="4">
    <location>
        <begin position="30"/>
        <end position="420"/>
    </location>
</feature>
<dbReference type="Gene3D" id="3.40.50.2300">
    <property type="match status" value="2"/>
</dbReference>
<sequence>MVNITRRTYAKIAIAASLTLGLATAPAAAENIVIGVPAAQSGPVGVADHQDWTNGVQMAIEEINADGGVLGRQLEAKIIDLDMLSPEGNVAGFQSLIEGGSHALASAFTIIPPPAMDAAAPSGIPYVHGNTSSLNVDLYQGDKEKYRNIFQLDVPEIYYGTGFVRFLQDMVSSGQWTPKNNKVHIVQGQISYTQLISQATQDQIAKTNGAWEVGAVTDIQFPVQDWAPVIRALQDTDAAAIMIDHWVAAELAAFAQQYAFDPVPGSIVYLQYGPSQPEFLDLAQGAGEGMVWGTVYGVYADEMGAAFRERYRAKFPGTMGMVYTGGGYDAVHILAKAWEEVGDPDNFDAVGDAIRNTEYRGVNGFYRFDPETNSGISYPNMTDTLEEGQAHLFFQVQNNEHRIIAPAALAEVPFAAPPWW</sequence>
<dbReference type="Proteomes" id="UP000244898">
    <property type="component" value="Unassembled WGS sequence"/>
</dbReference>
<organism evidence="6 7">
    <name type="scientific">Falsiruegeria mediterranea M17</name>
    <dbReference type="NCBI Taxonomy" id="1200281"/>
    <lineage>
        <taxon>Bacteria</taxon>
        <taxon>Pseudomonadati</taxon>
        <taxon>Pseudomonadota</taxon>
        <taxon>Alphaproteobacteria</taxon>
        <taxon>Rhodobacterales</taxon>
        <taxon>Roseobacteraceae</taxon>
        <taxon>Falsiruegeria</taxon>
    </lineage>
</organism>
<evidence type="ECO:0000256" key="1">
    <source>
        <dbReference type="ARBA" id="ARBA00010062"/>
    </source>
</evidence>
<dbReference type="EMBL" id="ONZG01000005">
    <property type="protein sequence ID" value="SPJ28980.1"/>
    <property type="molecule type" value="Genomic_DNA"/>
</dbReference>
<evidence type="ECO:0000259" key="5">
    <source>
        <dbReference type="Pfam" id="PF13458"/>
    </source>
</evidence>
<dbReference type="AlphaFoldDB" id="A0A2R8C964"/>
<reference evidence="7" key="1">
    <citation type="submission" date="2018-03" db="EMBL/GenBank/DDBJ databases">
        <authorList>
            <person name="Rodrigo-Torres L."/>
            <person name="Arahal R. D."/>
            <person name="Lucena T."/>
        </authorList>
    </citation>
    <scope>NUCLEOTIDE SEQUENCE [LARGE SCALE GENOMIC DNA]</scope>
    <source>
        <strain evidence="7">CECT 7615</strain>
    </source>
</reference>
<evidence type="ECO:0000313" key="7">
    <source>
        <dbReference type="Proteomes" id="UP000244898"/>
    </source>
</evidence>
<evidence type="ECO:0000313" key="6">
    <source>
        <dbReference type="EMBL" id="SPJ28980.1"/>
    </source>
</evidence>
<feature type="signal peptide" evidence="4">
    <location>
        <begin position="1"/>
        <end position="29"/>
    </location>
</feature>
<dbReference type="Pfam" id="PF13458">
    <property type="entry name" value="Peripla_BP_6"/>
    <property type="match status" value="1"/>
</dbReference>
<feature type="domain" description="Leucine-binding protein" evidence="5">
    <location>
        <begin position="32"/>
        <end position="376"/>
    </location>
</feature>
<evidence type="ECO:0000256" key="3">
    <source>
        <dbReference type="ARBA" id="ARBA00022970"/>
    </source>
</evidence>
<evidence type="ECO:0000256" key="2">
    <source>
        <dbReference type="ARBA" id="ARBA00022729"/>
    </source>
</evidence>
<comment type="similarity">
    <text evidence="1">Belongs to the leucine-binding protein family.</text>
</comment>
<protein>
    <recommendedName>
        <fullName evidence="5">Leucine-binding protein domain-containing protein</fullName>
    </recommendedName>
</protein>
<proteinExistence type="inferred from homology"/>
<gene>
    <name evidence="6" type="ORF">TRM7615_02490</name>
</gene>
<dbReference type="OrthoDB" id="9803275at2"/>
<keyword evidence="7" id="KW-1185">Reference proteome</keyword>
<name>A0A2R8C964_9RHOB</name>
<dbReference type="PANTHER" id="PTHR30483:SF6">
    <property type="entry name" value="PERIPLASMIC BINDING PROTEIN OF ABC TRANSPORTER FOR NATURAL AMINO ACIDS"/>
    <property type="match status" value="1"/>
</dbReference>
<keyword evidence="2 4" id="KW-0732">Signal</keyword>
<accession>A0A2R8C964</accession>
<dbReference type="InterPro" id="IPR028081">
    <property type="entry name" value="Leu-bd"/>
</dbReference>
<dbReference type="GO" id="GO:0006865">
    <property type="term" value="P:amino acid transport"/>
    <property type="evidence" value="ECO:0007669"/>
    <property type="project" value="UniProtKB-KW"/>
</dbReference>
<evidence type="ECO:0000256" key="4">
    <source>
        <dbReference type="SAM" id="SignalP"/>
    </source>
</evidence>
<keyword evidence="3" id="KW-0029">Amino-acid transport</keyword>
<dbReference type="SUPFAM" id="SSF53822">
    <property type="entry name" value="Periplasmic binding protein-like I"/>
    <property type="match status" value="1"/>
</dbReference>